<feature type="compositionally biased region" description="Basic and acidic residues" evidence="1">
    <location>
        <begin position="73"/>
        <end position="85"/>
    </location>
</feature>
<feature type="non-terminal residue" evidence="2">
    <location>
        <position position="1"/>
    </location>
</feature>
<sequence>RDNKSGHIIDNVNENDSGKGKGKSTGEGVAIKNKFDSLQAEEIENPTLMITDGKEKENNKDQQQKKQSLVPNKKQEKQQEKEKVQNARIPSPNPNPNGIRLVGKEGNPNPFGGGIQKREDQIRVKKEVVEKGNPSPIGVVKPIKNGTQILEKDKAPNHIDSGIDEADMRESTLEWVHRRFGAKKEEIRQMNVTLNHSCQ</sequence>
<feature type="region of interest" description="Disordered" evidence="1">
    <location>
        <begin position="1"/>
        <end position="118"/>
    </location>
</feature>
<gene>
    <name evidence="2" type="ORF">A4A49_58701</name>
</gene>
<name>A0A1J6HSF5_NICAT</name>
<comment type="caution">
    <text evidence="2">The sequence shown here is derived from an EMBL/GenBank/DDBJ whole genome shotgun (WGS) entry which is preliminary data.</text>
</comment>
<reference evidence="2" key="1">
    <citation type="submission" date="2016-11" db="EMBL/GenBank/DDBJ databases">
        <title>The genome of Nicotiana attenuata.</title>
        <authorList>
            <person name="Xu S."/>
            <person name="Brockmoeller T."/>
            <person name="Gaquerel E."/>
            <person name="Navarro A."/>
            <person name="Kuhl H."/>
            <person name="Gase K."/>
            <person name="Ling Z."/>
            <person name="Zhou W."/>
            <person name="Kreitzer C."/>
            <person name="Stanke M."/>
            <person name="Tang H."/>
            <person name="Lyons E."/>
            <person name="Pandey P."/>
            <person name="Pandey S.P."/>
            <person name="Timmermann B."/>
            <person name="Baldwin I.T."/>
        </authorList>
    </citation>
    <scope>NUCLEOTIDE SEQUENCE [LARGE SCALE GENOMIC DNA]</scope>
    <source>
        <strain evidence="2">UT</strain>
    </source>
</reference>
<organism evidence="2 3">
    <name type="scientific">Nicotiana attenuata</name>
    <name type="common">Coyote tobacco</name>
    <dbReference type="NCBI Taxonomy" id="49451"/>
    <lineage>
        <taxon>Eukaryota</taxon>
        <taxon>Viridiplantae</taxon>
        <taxon>Streptophyta</taxon>
        <taxon>Embryophyta</taxon>
        <taxon>Tracheophyta</taxon>
        <taxon>Spermatophyta</taxon>
        <taxon>Magnoliopsida</taxon>
        <taxon>eudicotyledons</taxon>
        <taxon>Gunneridae</taxon>
        <taxon>Pentapetalae</taxon>
        <taxon>asterids</taxon>
        <taxon>lamiids</taxon>
        <taxon>Solanales</taxon>
        <taxon>Solanaceae</taxon>
        <taxon>Nicotianoideae</taxon>
        <taxon>Nicotianeae</taxon>
        <taxon>Nicotiana</taxon>
    </lineage>
</organism>
<keyword evidence="3" id="KW-1185">Reference proteome</keyword>
<dbReference type="Gramene" id="OIS95844">
    <property type="protein sequence ID" value="OIS95844"/>
    <property type="gene ID" value="A4A49_58701"/>
</dbReference>
<protein>
    <submittedName>
        <fullName evidence="2">Uncharacterized protein</fullName>
    </submittedName>
</protein>
<evidence type="ECO:0000256" key="1">
    <source>
        <dbReference type="SAM" id="MobiDB-lite"/>
    </source>
</evidence>
<evidence type="ECO:0000313" key="3">
    <source>
        <dbReference type="Proteomes" id="UP000187609"/>
    </source>
</evidence>
<accession>A0A1J6HSF5</accession>
<evidence type="ECO:0000313" key="2">
    <source>
        <dbReference type="EMBL" id="OIS95844.1"/>
    </source>
</evidence>
<proteinExistence type="predicted"/>
<dbReference type="EMBL" id="MJEQ01037194">
    <property type="protein sequence ID" value="OIS95844.1"/>
    <property type="molecule type" value="Genomic_DNA"/>
</dbReference>
<feature type="compositionally biased region" description="Basic and acidic residues" evidence="1">
    <location>
        <begin position="52"/>
        <end position="64"/>
    </location>
</feature>
<dbReference type="Proteomes" id="UP000187609">
    <property type="component" value="Unassembled WGS sequence"/>
</dbReference>
<dbReference type="AlphaFoldDB" id="A0A1J6HSF5"/>